<dbReference type="InterPro" id="IPR001508">
    <property type="entry name" value="Iono_Glu_rcpt_met"/>
</dbReference>
<evidence type="ECO:0000256" key="13">
    <source>
        <dbReference type="ARBA" id="ARBA00023257"/>
    </source>
</evidence>
<feature type="binding site" evidence="17">
    <location>
        <position position="573"/>
    </location>
    <ligand>
        <name>L-glutamate</name>
        <dbReference type="ChEBI" id="CHEBI:29985"/>
    </ligand>
</feature>
<feature type="transmembrane region" description="Helical" evidence="20">
    <location>
        <begin position="681"/>
        <end position="706"/>
    </location>
</feature>
<dbReference type="Gene3D" id="3.40.50.2300">
    <property type="match status" value="2"/>
</dbReference>
<dbReference type="GO" id="GO:0015276">
    <property type="term" value="F:ligand-gated monoatomic ion channel activity"/>
    <property type="evidence" value="ECO:0007669"/>
    <property type="project" value="InterPro"/>
</dbReference>
<dbReference type="PANTHER" id="PTHR18966">
    <property type="entry name" value="IONOTROPIC GLUTAMATE RECEPTOR"/>
    <property type="match status" value="1"/>
</dbReference>
<evidence type="ECO:0000256" key="17">
    <source>
        <dbReference type="PIRSR" id="PIRSR601508-1"/>
    </source>
</evidence>
<feature type="site" description="Crucial to convey clamshell closure to channel opening" evidence="18">
    <location>
        <position position="714"/>
    </location>
</feature>
<dbReference type="PRINTS" id="PR00177">
    <property type="entry name" value="NMDARECEPTOR"/>
</dbReference>
<evidence type="ECO:0000256" key="15">
    <source>
        <dbReference type="ARBA" id="ARBA00023303"/>
    </source>
</evidence>
<keyword evidence="19" id="KW-1015">Disulfide bond</keyword>
<comment type="subcellular location">
    <subcellularLocation>
        <location evidence="1">Cell membrane</location>
        <topology evidence="1">Multi-pass membrane protein</topology>
    </subcellularLocation>
    <subcellularLocation>
        <location evidence="16">Postsynaptic cell membrane</location>
    </subcellularLocation>
</comment>
<reference evidence="25" key="1">
    <citation type="journal article" date="2020" name="Dev. Biol.">
        <title>Cloning and characterisation of NMDA receptors in the Pacific oyster, Crassostrea gigas (Thunberg, 1793) in relation to metamorphosis and catecholamine synthesis.</title>
        <authorList>
            <person name="Vogeler S."/>
            <person name="Carboni S."/>
            <person name="Li X."/>
            <person name="Ireland J.H."/>
            <person name="Miller-Ezzy P."/>
            <person name="Joyce A."/>
        </authorList>
    </citation>
    <scope>NUCLEOTIDE SEQUENCE</scope>
</reference>
<sequence length="1078" mass="124555">MKMCCIIFRCLVLLIMEFLPFLFGETIEVSIFLIMPDSARLNKKLKNALAESYYTDIIRDLKRSKTYSGVIKQSSRIIDTENPQDILDLFCENIFKEKVNTILYFQLHPTKDPTPNYIINMAEYLRIPVISWDSQFPGALENKQDSTVLQLAPTIYHQCVLMIDIMKKFKWTNFAIVTTTTFHYLEFTSAIEALVKEHNQRVKFDRKSRFNLLSSIVVNILPSDNDTVIKDKSREAFRRDNKLENRVFLLHANSHEAKDIMEVAEELELTGKDYLWIMSSFCVGFLRNPNAPRVYPLGSLGITYTTIAKDEYEEKLLENAIKTSVRLWVETLKEIYTYRNQYQISPNFSCESQQSLQQWRDGEFFYQLMKNVTLDKPTPVQFSENGVSQIVNLRIVNIQHLTEKYTTRQIWKEVGRWVPVESEIKNKAKMMVEMSGITWPGNSILPPLGKPEKRFFRIVTLKEQPYVYYLDKGAQENCVPPSVPCRVMKDKVISTNDSSLQNNSVVRCCAGLCIDILTVMSSRMQFDYELYEVPDRTWGLPDQGTGEWNGLIKQIQDHRADMVLTSLKITPKRSEVVDFSIPFLETGITIMVSIRKGNISPTAFLEPYDYPSWCVILVFSVHATGAAIFISEWLSPQGLNRGATPLREHRFSLFRSFWLIWAMLFGASVSTDNPRGVSSRFLSNVWALFALVFLASYTANLAAFMITKDEYYNLSGIKDWRLTNPYSMKPPFKFATIPNGSTEENLRKNHYNMYQYMQRYNRPTVDDALEALKRGKIQAFIYDATPLEYHAGNDNNCELKTVGEKYAMTGYGIAVPKKASYLEEINEVILELKENGELERLRRFWLAGACHMKRKRGQSSHTIGIPNFTSAFILLASGVLLGGLVLLMEHLYFKFGRRCLRKYDKNLCCSLVSLSMGRSLTFEQSVMKAMARQKLKECKNPQCEVSLWKERHSHDLSLMYINKLREQLESYGITPVEDTITKPQICDISLKHNGYPNTSHFRHHNAYKSVENRQESHQLDSYDSTPVRWKRKCLKRSSSYTNAVEVARDEISDKHKVRFSEGKFYIGVDNDSSDQETL</sequence>
<dbReference type="InterPro" id="IPR015683">
    <property type="entry name" value="Ionotropic_Glu_rcpt"/>
</dbReference>
<evidence type="ECO:0000259" key="23">
    <source>
        <dbReference type="SMART" id="SM00079"/>
    </source>
</evidence>
<dbReference type="InterPro" id="IPR001320">
    <property type="entry name" value="Iontro_rcpt_C"/>
</dbReference>
<evidence type="ECO:0000256" key="5">
    <source>
        <dbReference type="ARBA" id="ARBA00022723"/>
    </source>
</evidence>
<evidence type="ECO:0000256" key="14">
    <source>
        <dbReference type="ARBA" id="ARBA00023286"/>
    </source>
</evidence>
<feature type="domain" description="Ionotropic glutamate receptor C-terminal" evidence="23">
    <location>
        <begin position="491"/>
        <end position="848"/>
    </location>
</feature>
<dbReference type="SUPFAM" id="SSF53850">
    <property type="entry name" value="Periplasmic binding protein-like II"/>
    <property type="match status" value="1"/>
</dbReference>
<evidence type="ECO:0000256" key="6">
    <source>
        <dbReference type="ARBA" id="ARBA00022833"/>
    </source>
</evidence>
<dbReference type="InterPro" id="IPR001638">
    <property type="entry name" value="Solute-binding_3/MltF_N"/>
</dbReference>
<keyword evidence="7 20" id="KW-1133">Transmembrane helix</keyword>
<dbReference type="Pfam" id="PF10613">
    <property type="entry name" value="Lig_chan-Glu_bd"/>
    <property type="match status" value="1"/>
</dbReference>
<feature type="signal peptide" evidence="21">
    <location>
        <begin position="1"/>
        <end position="24"/>
    </location>
</feature>
<feature type="site" description="Interaction with the cone snail toxin Con-ikot-ikot" evidence="18">
    <location>
        <position position="747"/>
    </location>
</feature>
<dbReference type="GO" id="GO:0046872">
    <property type="term" value="F:metal ion binding"/>
    <property type="evidence" value="ECO:0007669"/>
    <property type="project" value="UniProtKB-KW"/>
</dbReference>
<dbReference type="InterPro" id="IPR028082">
    <property type="entry name" value="Peripla_BP_I"/>
</dbReference>
<dbReference type="SMART" id="SM00918">
    <property type="entry name" value="Lig_chan-Glu_bd"/>
    <property type="match status" value="1"/>
</dbReference>
<evidence type="ECO:0000256" key="9">
    <source>
        <dbReference type="ARBA" id="ARBA00023065"/>
    </source>
</evidence>
<keyword evidence="3" id="KW-1003">Cell membrane</keyword>
<evidence type="ECO:0000256" key="19">
    <source>
        <dbReference type="PIRSR" id="PIRSR601508-3"/>
    </source>
</evidence>
<accession>A0A872YP06</accession>
<dbReference type="SMART" id="SM00062">
    <property type="entry name" value="PBPb"/>
    <property type="match status" value="1"/>
</dbReference>
<dbReference type="GO" id="GO:0045211">
    <property type="term" value="C:postsynaptic membrane"/>
    <property type="evidence" value="ECO:0007669"/>
    <property type="project" value="UniProtKB-SubCell"/>
</dbReference>
<keyword evidence="6" id="KW-0862">Zinc</keyword>
<evidence type="ECO:0000256" key="16">
    <source>
        <dbReference type="ARBA" id="ARBA00034100"/>
    </source>
</evidence>
<dbReference type="GO" id="GO:0038023">
    <property type="term" value="F:signaling receptor activity"/>
    <property type="evidence" value="ECO:0007669"/>
    <property type="project" value="InterPro"/>
</dbReference>
<protein>
    <submittedName>
        <fullName evidence="25">NMDA receptor subunit 2B</fullName>
    </submittedName>
</protein>
<feature type="domain" description="Solute-binding protein family 3/N-terminal" evidence="22">
    <location>
        <begin position="505"/>
        <end position="849"/>
    </location>
</feature>
<dbReference type="Gene3D" id="3.40.190.10">
    <property type="entry name" value="Periplasmic binding protein-like II"/>
    <property type="match status" value="2"/>
</dbReference>
<keyword evidence="4 20" id="KW-0812">Transmembrane</keyword>
<evidence type="ECO:0000256" key="20">
    <source>
        <dbReference type="SAM" id="Phobius"/>
    </source>
</evidence>
<keyword evidence="8" id="KW-0770">Synapse</keyword>
<keyword evidence="9" id="KW-0406">Ion transport</keyword>
<feature type="transmembrane region" description="Helical" evidence="20">
    <location>
        <begin position="610"/>
        <end position="630"/>
    </location>
</feature>
<dbReference type="EMBL" id="MT419893">
    <property type="protein sequence ID" value="QOY25005.1"/>
    <property type="molecule type" value="mRNA"/>
</dbReference>
<dbReference type="Gene3D" id="1.10.287.70">
    <property type="match status" value="1"/>
</dbReference>
<keyword evidence="2" id="KW-0813">Transport</keyword>
<dbReference type="SMART" id="SM00079">
    <property type="entry name" value="PBPe"/>
    <property type="match status" value="1"/>
</dbReference>
<evidence type="ECO:0000256" key="11">
    <source>
        <dbReference type="ARBA" id="ARBA00023170"/>
    </source>
</evidence>
<evidence type="ECO:0000256" key="2">
    <source>
        <dbReference type="ARBA" id="ARBA00022448"/>
    </source>
</evidence>
<feature type="binding site" evidence="17">
    <location>
        <position position="742"/>
    </location>
    <ligand>
        <name>L-glutamate</name>
        <dbReference type="ChEBI" id="CHEBI:29985"/>
    </ligand>
</feature>
<dbReference type="SUPFAM" id="SSF53822">
    <property type="entry name" value="Periplasmic binding protein-like I"/>
    <property type="match status" value="1"/>
</dbReference>
<keyword evidence="5" id="KW-0479">Metal-binding</keyword>
<keyword evidence="12" id="KW-0325">Glycoprotein</keyword>
<feature type="domain" description="Ionotropic glutamate receptor L-glutamate and glycine-binding" evidence="24">
    <location>
        <begin position="491"/>
        <end position="557"/>
    </location>
</feature>
<evidence type="ECO:0000256" key="12">
    <source>
        <dbReference type="ARBA" id="ARBA00023180"/>
    </source>
</evidence>
<organism evidence="25">
    <name type="scientific">Magallana gigas</name>
    <name type="common">Pacific oyster</name>
    <name type="synonym">Crassostrea gigas</name>
    <dbReference type="NCBI Taxonomy" id="29159"/>
    <lineage>
        <taxon>Eukaryota</taxon>
        <taxon>Metazoa</taxon>
        <taxon>Spiralia</taxon>
        <taxon>Lophotrochozoa</taxon>
        <taxon>Mollusca</taxon>
        <taxon>Bivalvia</taxon>
        <taxon>Autobranchia</taxon>
        <taxon>Pteriomorphia</taxon>
        <taxon>Ostreida</taxon>
        <taxon>Ostreoidea</taxon>
        <taxon>Ostreidae</taxon>
        <taxon>Magallana</taxon>
    </lineage>
</organism>
<evidence type="ECO:0000256" key="8">
    <source>
        <dbReference type="ARBA" id="ARBA00023018"/>
    </source>
</evidence>
<feature type="binding site" evidence="17">
    <location>
        <position position="783"/>
    </location>
    <ligand>
        <name>L-glutamate</name>
        <dbReference type="ChEBI" id="CHEBI:29985"/>
    </ligand>
</feature>
<feature type="chain" id="PRO_5032303794" evidence="21">
    <location>
        <begin position="25"/>
        <end position="1078"/>
    </location>
</feature>
<keyword evidence="21" id="KW-0732">Signal</keyword>
<keyword evidence="10 20" id="KW-0472">Membrane</keyword>
<keyword evidence="14" id="KW-1071">Ligand-gated ion channel</keyword>
<evidence type="ECO:0000256" key="18">
    <source>
        <dbReference type="PIRSR" id="PIRSR601508-2"/>
    </source>
</evidence>
<evidence type="ECO:0000259" key="22">
    <source>
        <dbReference type="SMART" id="SM00062"/>
    </source>
</evidence>
<feature type="binding site" evidence="17">
    <location>
        <position position="741"/>
    </location>
    <ligand>
        <name>L-glutamate</name>
        <dbReference type="ChEBI" id="CHEBI:29985"/>
    </ligand>
</feature>
<evidence type="ECO:0000256" key="7">
    <source>
        <dbReference type="ARBA" id="ARBA00022989"/>
    </source>
</evidence>
<dbReference type="InterPro" id="IPR001828">
    <property type="entry name" value="ANF_lig-bd_rcpt"/>
</dbReference>
<dbReference type="FunFam" id="3.40.190.10:FF:000009">
    <property type="entry name" value="Putative glutamate receptor ionotropic NMDA 2B"/>
    <property type="match status" value="1"/>
</dbReference>
<dbReference type="AlphaFoldDB" id="A0A872YP06"/>
<evidence type="ECO:0000256" key="10">
    <source>
        <dbReference type="ARBA" id="ARBA00023136"/>
    </source>
</evidence>
<proteinExistence type="evidence at transcript level"/>
<dbReference type="InterPro" id="IPR019594">
    <property type="entry name" value="Glu/Gly-bd"/>
</dbReference>
<dbReference type="Pfam" id="PF00060">
    <property type="entry name" value="Lig_chan"/>
    <property type="match status" value="1"/>
</dbReference>
<keyword evidence="13" id="KW-0628">Postsynaptic cell membrane</keyword>
<evidence type="ECO:0000256" key="21">
    <source>
        <dbReference type="SAM" id="SignalP"/>
    </source>
</evidence>
<evidence type="ECO:0000256" key="3">
    <source>
        <dbReference type="ARBA" id="ARBA00022475"/>
    </source>
</evidence>
<evidence type="ECO:0000256" key="1">
    <source>
        <dbReference type="ARBA" id="ARBA00004651"/>
    </source>
</evidence>
<dbReference type="Pfam" id="PF01094">
    <property type="entry name" value="ANF_receptor"/>
    <property type="match status" value="1"/>
</dbReference>
<keyword evidence="15" id="KW-0407">Ion channel</keyword>
<feature type="transmembrane region" description="Helical" evidence="20">
    <location>
        <begin position="651"/>
        <end position="669"/>
    </location>
</feature>
<evidence type="ECO:0000259" key="24">
    <source>
        <dbReference type="SMART" id="SM00918"/>
    </source>
</evidence>
<keyword evidence="11 25" id="KW-0675">Receptor</keyword>
<name>A0A872YP06_MAGGI</name>
<evidence type="ECO:0000313" key="25">
    <source>
        <dbReference type="EMBL" id="QOY25005.1"/>
    </source>
</evidence>
<feature type="disulfide bond" evidence="19">
    <location>
        <begin position="797"/>
        <end position="850"/>
    </location>
</feature>
<evidence type="ECO:0000256" key="4">
    <source>
        <dbReference type="ARBA" id="ARBA00022692"/>
    </source>
</evidence>
<feature type="transmembrane region" description="Helical" evidence="20">
    <location>
        <begin position="863"/>
        <end position="888"/>
    </location>
</feature>